<dbReference type="InterPro" id="IPR006016">
    <property type="entry name" value="UspA"/>
</dbReference>
<evidence type="ECO:0000313" key="3">
    <source>
        <dbReference type="EMBL" id="ADB49159.1"/>
    </source>
</evidence>
<reference evidence="3 4" key="1">
    <citation type="journal article" date="2010" name="Stand. Genomic Sci.">
        <title>Complete genome sequence of Conexibacter woesei type strain (ID131577).</title>
        <authorList>
            <person name="Pukall R."/>
            <person name="Lapidus A."/>
            <person name="Glavina Del Rio T."/>
            <person name="Copeland A."/>
            <person name="Tice H."/>
            <person name="Cheng J.-F."/>
            <person name="Lucas S."/>
            <person name="Chen F."/>
            <person name="Nolan M."/>
            <person name="Bruce D."/>
            <person name="Goodwin L."/>
            <person name="Pitluck S."/>
            <person name="Mavromatis K."/>
            <person name="Ivanova N."/>
            <person name="Ovchinnikova G."/>
            <person name="Pati A."/>
            <person name="Chen A."/>
            <person name="Palaniappan K."/>
            <person name="Land M."/>
            <person name="Hauser L."/>
            <person name="Chang Y.-J."/>
            <person name="Jeffries C.D."/>
            <person name="Chain P."/>
            <person name="Meincke L."/>
            <person name="Sims D."/>
            <person name="Brettin T."/>
            <person name="Detter J.C."/>
            <person name="Rohde M."/>
            <person name="Goeker M."/>
            <person name="Bristow J."/>
            <person name="Eisen J.A."/>
            <person name="Markowitz V."/>
            <person name="Kyrpides N.C."/>
            <person name="Klenk H.-P."/>
            <person name="Hugenholtz P."/>
        </authorList>
    </citation>
    <scope>NUCLEOTIDE SEQUENCE [LARGE SCALE GENOMIC DNA]</scope>
    <source>
        <strain evidence="4">DSM 14684 / CIP 108061 / JCM 11494 / NBRC 100937 / ID131577</strain>
    </source>
</reference>
<accession>D3F9J2</accession>
<feature type="region of interest" description="Disordered" evidence="1">
    <location>
        <begin position="171"/>
        <end position="191"/>
    </location>
</feature>
<feature type="domain" description="UspA" evidence="2">
    <location>
        <begin position="37"/>
        <end position="148"/>
    </location>
</feature>
<feature type="compositionally biased region" description="Basic and acidic residues" evidence="1">
    <location>
        <begin position="171"/>
        <end position="185"/>
    </location>
</feature>
<organism evidence="3 4">
    <name type="scientific">Conexibacter woesei (strain DSM 14684 / CCUG 47730 / CIP 108061 / JCM 11494 / NBRC 100937 / ID131577)</name>
    <dbReference type="NCBI Taxonomy" id="469383"/>
    <lineage>
        <taxon>Bacteria</taxon>
        <taxon>Bacillati</taxon>
        <taxon>Actinomycetota</taxon>
        <taxon>Thermoleophilia</taxon>
        <taxon>Solirubrobacterales</taxon>
        <taxon>Conexibacteraceae</taxon>
        <taxon>Conexibacter</taxon>
    </lineage>
</organism>
<dbReference type="HOGENOM" id="CLU_1419313_0_0_11"/>
<sequence precursor="true">MILDVVITLASLAAAAAIAWVVRGRRARNGVPAPGPRRVLFPFLGRSLSKPALQAALRLARAEGATLVPVYLAEVPRHLPLDCALPGQSAVALALLDAIEQDARRCGVPVDARIEKGRDSRHALREMMAHERYDRIVLAAETANGGDGFSPDETAWLLANAPGEIVVLRPDRVNGNGRHDARERPVVASAA</sequence>
<name>D3F9J2_CONWI</name>
<evidence type="ECO:0000313" key="4">
    <source>
        <dbReference type="Proteomes" id="UP000008229"/>
    </source>
</evidence>
<gene>
    <name evidence="3" type="ordered locus">Cwoe_0726</name>
</gene>
<evidence type="ECO:0000256" key="1">
    <source>
        <dbReference type="SAM" id="MobiDB-lite"/>
    </source>
</evidence>
<keyword evidence="4" id="KW-1185">Reference proteome</keyword>
<evidence type="ECO:0000259" key="2">
    <source>
        <dbReference type="Pfam" id="PF00582"/>
    </source>
</evidence>
<dbReference type="AlphaFoldDB" id="D3F9J2"/>
<dbReference type="SUPFAM" id="SSF52402">
    <property type="entry name" value="Adenine nucleotide alpha hydrolases-like"/>
    <property type="match status" value="1"/>
</dbReference>
<proteinExistence type="predicted"/>
<protein>
    <recommendedName>
        <fullName evidence="2">UspA domain-containing protein</fullName>
    </recommendedName>
</protein>
<dbReference type="STRING" id="469383.Cwoe_0726"/>
<dbReference type="Proteomes" id="UP000008229">
    <property type="component" value="Chromosome"/>
</dbReference>
<dbReference type="EMBL" id="CP001854">
    <property type="protein sequence ID" value="ADB49159.1"/>
    <property type="molecule type" value="Genomic_DNA"/>
</dbReference>
<reference evidence="4" key="2">
    <citation type="submission" date="2010-01" db="EMBL/GenBank/DDBJ databases">
        <title>The complete genome of Conexibacter woesei DSM 14684.</title>
        <authorList>
            <consortium name="US DOE Joint Genome Institute (JGI-PGF)"/>
            <person name="Lucas S."/>
            <person name="Copeland A."/>
            <person name="Lapidus A."/>
            <person name="Glavina del Rio T."/>
            <person name="Dalin E."/>
            <person name="Tice H."/>
            <person name="Bruce D."/>
            <person name="Goodwin L."/>
            <person name="Pitluck S."/>
            <person name="Kyrpides N."/>
            <person name="Mavromatis K."/>
            <person name="Ivanova N."/>
            <person name="Mikhailova N."/>
            <person name="Chertkov O."/>
            <person name="Brettin T."/>
            <person name="Detter J.C."/>
            <person name="Han C."/>
            <person name="Larimer F."/>
            <person name="Land M."/>
            <person name="Hauser L."/>
            <person name="Markowitz V."/>
            <person name="Cheng J.-F."/>
            <person name="Hugenholtz P."/>
            <person name="Woyke T."/>
            <person name="Wu D."/>
            <person name="Pukall R."/>
            <person name="Steenblock K."/>
            <person name="Schneider S."/>
            <person name="Klenk H.-P."/>
            <person name="Eisen J.A."/>
        </authorList>
    </citation>
    <scope>NUCLEOTIDE SEQUENCE [LARGE SCALE GENOMIC DNA]</scope>
    <source>
        <strain evidence="4">DSM 14684 / CIP 108061 / JCM 11494 / NBRC 100937 / ID131577</strain>
    </source>
</reference>
<dbReference type="Gene3D" id="3.40.50.12370">
    <property type="match status" value="1"/>
</dbReference>
<dbReference type="Pfam" id="PF00582">
    <property type="entry name" value="Usp"/>
    <property type="match status" value="1"/>
</dbReference>
<dbReference type="CDD" id="cd00293">
    <property type="entry name" value="USP-like"/>
    <property type="match status" value="1"/>
</dbReference>
<dbReference type="KEGG" id="cwo:Cwoe_0726"/>